<dbReference type="AlphaFoldDB" id="A0A8B6DPP2"/>
<comment type="caution">
    <text evidence="2">The sequence shown here is derived from an EMBL/GenBank/DDBJ whole genome shotgun (WGS) entry which is preliminary data.</text>
</comment>
<dbReference type="EMBL" id="UYJE01003917">
    <property type="protein sequence ID" value="VDI23317.1"/>
    <property type="molecule type" value="Genomic_DNA"/>
</dbReference>
<accession>A0A8B6DPP2</accession>
<protein>
    <submittedName>
        <fullName evidence="2">Uncharacterized protein</fullName>
    </submittedName>
</protein>
<sequence>MFCLKTILAVTLISLSTYDMVTTDASGGTRQDVPILPRLPSNYQCLSNADCNTNQCCYKVPKYTTPRIMSKRFLEQLNTPPPGSYGPLGDYYSGSKCYNRVGEGVSCRYSSCGCLEHKSCQIVQISTTPKILISTTPNYNTPIVPIFSTPVTHIYSTVQRVRRTFQALLPGTDYRCV</sequence>
<keyword evidence="1" id="KW-0732">Signal</keyword>
<evidence type="ECO:0000256" key="1">
    <source>
        <dbReference type="SAM" id="SignalP"/>
    </source>
</evidence>
<feature type="chain" id="PRO_5036242698" evidence="1">
    <location>
        <begin position="24"/>
        <end position="177"/>
    </location>
</feature>
<gene>
    <name evidence="2" type="ORF">MGAL_10B003349</name>
</gene>
<evidence type="ECO:0000313" key="2">
    <source>
        <dbReference type="EMBL" id="VDI23320.1"/>
    </source>
</evidence>
<name>A0A8B6DPP2_MYTGA</name>
<organism evidence="2 3">
    <name type="scientific">Mytilus galloprovincialis</name>
    <name type="common">Mediterranean mussel</name>
    <dbReference type="NCBI Taxonomy" id="29158"/>
    <lineage>
        <taxon>Eukaryota</taxon>
        <taxon>Metazoa</taxon>
        <taxon>Spiralia</taxon>
        <taxon>Lophotrochozoa</taxon>
        <taxon>Mollusca</taxon>
        <taxon>Bivalvia</taxon>
        <taxon>Autobranchia</taxon>
        <taxon>Pteriomorphia</taxon>
        <taxon>Mytilida</taxon>
        <taxon>Mytiloidea</taxon>
        <taxon>Mytilidae</taxon>
        <taxon>Mytilinae</taxon>
        <taxon>Mytilus</taxon>
    </lineage>
</organism>
<keyword evidence="3" id="KW-1185">Reference proteome</keyword>
<dbReference type="EMBL" id="UYJE01003917">
    <property type="protein sequence ID" value="VDI23320.1"/>
    <property type="molecule type" value="Genomic_DNA"/>
</dbReference>
<feature type="signal peptide" evidence="1">
    <location>
        <begin position="1"/>
        <end position="23"/>
    </location>
</feature>
<dbReference type="Proteomes" id="UP000596742">
    <property type="component" value="Unassembled WGS sequence"/>
</dbReference>
<reference evidence="2" key="1">
    <citation type="submission" date="2018-11" db="EMBL/GenBank/DDBJ databases">
        <authorList>
            <person name="Alioto T."/>
            <person name="Alioto T."/>
        </authorList>
    </citation>
    <scope>NUCLEOTIDE SEQUENCE</scope>
</reference>
<proteinExistence type="predicted"/>
<dbReference type="OrthoDB" id="6132230at2759"/>
<evidence type="ECO:0000313" key="3">
    <source>
        <dbReference type="Proteomes" id="UP000596742"/>
    </source>
</evidence>